<name>W7TRC9_9STRA</name>
<gene>
    <name evidence="2" type="ORF">Naga_101254g1</name>
</gene>
<keyword evidence="3" id="KW-1185">Reference proteome</keyword>
<evidence type="ECO:0000313" key="3">
    <source>
        <dbReference type="Proteomes" id="UP000019335"/>
    </source>
</evidence>
<feature type="transmembrane region" description="Helical" evidence="1">
    <location>
        <begin position="34"/>
        <end position="57"/>
    </location>
</feature>
<reference evidence="2 3" key="1">
    <citation type="journal article" date="2014" name="Mol. Plant">
        <title>Chromosome Scale Genome Assembly and Transcriptome Profiling of Nannochloropsis gaditana in Nitrogen Depletion.</title>
        <authorList>
            <person name="Corteggiani Carpinelli E."/>
            <person name="Telatin A."/>
            <person name="Vitulo N."/>
            <person name="Forcato C."/>
            <person name="D'Angelo M."/>
            <person name="Schiavon R."/>
            <person name="Vezzi A."/>
            <person name="Giacometti G.M."/>
            <person name="Morosinotto T."/>
            <person name="Valle G."/>
        </authorList>
    </citation>
    <scope>NUCLEOTIDE SEQUENCE [LARGE SCALE GENOMIC DNA]</scope>
    <source>
        <strain evidence="2 3">B-31</strain>
    </source>
</reference>
<proteinExistence type="predicted"/>
<dbReference type="Proteomes" id="UP000019335">
    <property type="component" value="Chromosome 9"/>
</dbReference>
<keyword evidence="1" id="KW-0812">Transmembrane</keyword>
<feature type="non-terminal residue" evidence="2">
    <location>
        <position position="125"/>
    </location>
</feature>
<evidence type="ECO:0000313" key="2">
    <source>
        <dbReference type="EMBL" id="EWM26058.1"/>
    </source>
</evidence>
<dbReference type="EMBL" id="AZIL01000741">
    <property type="protein sequence ID" value="EWM26058.1"/>
    <property type="molecule type" value="Genomic_DNA"/>
</dbReference>
<comment type="caution">
    <text evidence="2">The sequence shown here is derived from an EMBL/GenBank/DDBJ whole genome shotgun (WGS) entry which is preliminary data.</text>
</comment>
<feature type="transmembrane region" description="Helical" evidence="1">
    <location>
        <begin position="63"/>
        <end position="87"/>
    </location>
</feature>
<keyword evidence="1" id="KW-0472">Membrane</keyword>
<protein>
    <submittedName>
        <fullName evidence="2">Uncharacterized protein</fullName>
    </submittedName>
</protein>
<keyword evidence="1" id="KW-1133">Transmembrane helix</keyword>
<sequence>MHGFHRRKLPLAISHAFFTHDPTSQVMRTAQRTAFGHVFASVIGMAALLASTTLLAFPKSVTAFAVPAGAWGMRLAPAPVAVSATYVRRMGSMAMVAPETVVQDVIKKPAVIFRWEGREGVGREG</sequence>
<organism evidence="2 3">
    <name type="scientific">Nannochloropsis gaditana</name>
    <dbReference type="NCBI Taxonomy" id="72520"/>
    <lineage>
        <taxon>Eukaryota</taxon>
        <taxon>Sar</taxon>
        <taxon>Stramenopiles</taxon>
        <taxon>Ochrophyta</taxon>
        <taxon>Eustigmatophyceae</taxon>
        <taxon>Eustigmatales</taxon>
        <taxon>Monodopsidaceae</taxon>
        <taxon>Nannochloropsis</taxon>
    </lineage>
</organism>
<accession>W7TRC9</accession>
<dbReference type="AlphaFoldDB" id="W7TRC9"/>
<evidence type="ECO:0000256" key="1">
    <source>
        <dbReference type="SAM" id="Phobius"/>
    </source>
</evidence>